<evidence type="ECO:0000259" key="1">
    <source>
        <dbReference type="Pfam" id="PF22691"/>
    </source>
</evidence>
<dbReference type="SUPFAM" id="SSF53901">
    <property type="entry name" value="Thiolase-like"/>
    <property type="match status" value="2"/>
</dbReference>
<dbReference type="AlphaFoldDB" id="A0A5E4WCP9"/>
<dbReference type="InterPro" id="IPR016039">
    <property type="entry name" value="Thiolase-like"/>
</dbReference>
<protein>
    <submittedName>
        <fullName evidence="2">Thiolase</fullName>
    </submittedName>
</protein>
<dbReference type="Gene3D" id="3.40.47.10">
    <property type="match status" value="1"/>
</dbReference>
<organism evidence="2 3">
    <name type="scientific">Pandoraea terrigena</name>
    <dbReference type="NCBI Taxonomy" id="2508292"/>
    <lineage>
        <taxon>Bacteria</taxon>
        <taxon>Pseudomonadati</taxon>
        <taxon>Pseudomonadota</taxon>
        <taxon>Betaproteobacteria</taxon>
        <taxon>Burkholderiales</taxon>
        <taxon>Burkholderiaceae</taxon>
        <taxon>Pandoraea</taxon>
    </lineage>
</organism>
<name>A0A5E4WCP9_9BURK</name>
<sequence>MNQDLRGSTAIVGVGVSAFPALPPGCSPIDAMALAVAEALQDSGVAMGEIDGVFAAGLQVFMPTLSICEYLGIQPRYTDSTQVGGGSFIAHLNHAQAAISAGLCDVALVVYGSTQRSSGAQFVSHSEPNPYETPYAYPGPVAAYALMAQRHMYEFGTTRTQLANVAVSARKWAALNPLASERASLTVEDVLSSRPVATPFTVRDCCLVTDGGGAVIMTSAARAKSCRRTPVYLLGAGEAVTHRSIAQMTDLTSTGASISASRAFSQARLTPDDIHVAQLYDAFTIMPVLFAEDIGFCAKGEGGAFLADGRTDPGGAFPMNTNGGGLSFGHPGMFGIYTIIESVLQLRGDCGARQVSGAEIALAHAPGGYMSSHSTAIFGTQASL</sequence>
<dbReference type="CDD" id="cd00829">
    <property type="entry name" value="SCP-x_thiolase"/>
    <property type="match status" value="1"/>
</dbReference>
<keyword evidence="3" id="KW-1185">Reference proteome</keyword>
<dbReference type="PANTHER" id="PTHR42870:SF1">
    <property type="entry name" value="NON-SPECIFIC LIPID-TRANSFER PROTEIN-LIKE 2"/>
    <property type="match status" value="1"/>
</dbReference>
<dbReference type="Proteomes" id="UP000334380">
    <property type="component" value="Unassembled WGS sequence"/>
</dbReference>
<accession>A0A5E4WCP9</accession>
<dbReference type="Pfam" id="PF22691">
    <property type="entry name" value="Thiolase_C_1"/>
    <property type="match status" value="1"/>
</dbReference>
<reference evidence="2 3" key="1">
    <citation type="submission" date="2019-08" db="EMBL/GenBank/DDBJ databases">
        <authorList>
            <person name="Peeters C."/>
        </authorList>
    </citation>
    <scope>NUCLEOTIDE SEQUENCE [LARGE SCALE GENOMIC DNA]</scope>
    <source>
        <strain evidence="2 3">LMG 31013</strain>
    </source>
</reference>
<dbReference type="InterPro" id="IPR002155">
    <property type="entry name" value="Thiolase"/>
</dbReference>
<feature type="domain" description="Thiolase C-terminal" evidence="1">
    <location>
        <begin position="237"/>
        <end position="380"/>
    </location>
</feature>
<dbReference type="NCBIfam" id="NF004811">
    <property type="entry name" value="PRK06158.1"/>
    <property type="match status" value="1"/>
</dbReference>
<proteinExistence type="predicted"/>
<gene>
    <name evidence="2" type="ORF">PTE31013_03154</name>
</gene>
<evidence type="ECO:0000313" key="2">
    <source>
        <dbReference type="EMBL" id="VVE20835.1"/>
    </source>
</evidence>
<dbReference type="RefSeq" id="WP_150613705.1">
    <property type="nucleotide sequence ID" value="NZ_CABPRU010000007.1"/>
</dbReference>
<dbReference type="PANTHER" id="PTHR42870">
    <property type="entry name" value="ACETYL-COA C-ACETYLTRANSFERASE"/>
    <property type="match status" value="1"/>
</dbReference>
<dbReference type="PIRSF" id="PIRSF000429">
    <property type="entry name" value="Ac-CoA_Ac_transf"/>
    <property type="match status" value="1"/>
</dbReference>
<dbReference type="OrthoDB" id="9790314at2"/>
<evidence type="ECO:0000313" key="3">
    <source>
        <dbReference type="Proteomes" id="UP000334380"/>
    </source>
</evidence>
<dbReference type="InterPro" id="IPR055140">
    <property type="entry name" value="Thiolase_C_2"/>
</dbReference>
<dbReference type="EMBL" id="CABPRU010000007">
    <property type="protein sequence ID" value="VVE20835.1"/>
    <property type="molecule type" value="Genomic_DNA"/>
</dbReference>
<dbReference type="GO" id="GO:0003988">
    <property type="term" value="F:acetyl-CoA C-acyltransferase activity"/>
    <property type="evidence" value="ECO:0007669"/>
    <property type="project" value="UniProtKB-ARBA"/>
</dbReference>